<keyword evidence="1" id="KW-0547">Nucleotide-binding</keyword>
<gene>
    <name evidence="3" type="ORF">B296_00002820</name>
</gene>
<dbReference type="GO" id="GO:0016887">
    <property type="term" value="F:ATP hydrolysis activity"/>
    <property type="evidence" value="ECO:0007669"/>
    <property type="project" value="InterPro"/>
</dbReference>
<dbReference type="SUPFAM" id="SSF52540">
    <property type="entry name" value="P-loop containing nucleoside triphosphate hydrolases"/>
    <property type="match status" value="1"/>
</dbReference>
<dbReference type="PANTHER" id="PTHR45644">
    <property type="entry name" value="AAA ATPASE, PUTATIVE (AFU_ORTHOLOGUE AFUA_2G12920)-RELATED-RELATED"/>
    <property type="match status" value="1"/>
</dbReference>
<name>A0A427BBP6_ENSVE</name>
<dbReference type="Pfam" id="PF00004">
    <property type="entry name" value="AAA"/>
    <property type="match status" value="1"/>
</dbReference>
<sequence length="72" mass="7573">MQTMVLPGLGRVARLLTYNGLQTHCQPCKGVLLFGPPGTGKTLLAKALATEAGTNFINITSSSLTSKVLSFH</sequence>
<dbReference type="InterPro" id="IPR003959">
    <property type="entry name" value="ATPase_AAA_core"/>
</dbReference>
<accession>A0A427BBP6</accession>
<dbReference type="InterPro" id="IPR051701">
    <property type="entry name" value="Mito_OM_Translocase_MSP1"/>
</dbReference>
<dbReference type="Proteomes" id="UP000287651">
    <property type="component" value="Unassembled WGS sequence"/>
</dbReference>
<evidence type="ECO:0000313" key="3">
    <source>
        <dbReference type="EMBL" id="RRT85897.1"/>
    </source>
</evidence>
<reference evidence="3 4" key="1">
    <citation type="journal article" date="2014" name="Agronomy (Basel)">
        <title>A Draft Genome Sequence for Ensete ventricosum, the Drought-Tolerant Tree Against Hunger.</title>
        <authorList>
            <person name="Harrison J."/>
            <person name="Moore K.A."/>
            <person name="Paszkiewicz K."/>
            <person name="Jones T."/>
            <person name="Grant M."/>
            <person name="Ambacheew D."/>
            <person name="Muzemil S."/>
            <person name="Studholme D.J."/>
        </authorList>
    </citation>
    <scope>NUCLEOTIDE SEQUENCE [LARGE SCALE GENOMIC DNA]</scope>
</reference>
<organism evidence="3 4">
    <name type="scientific">Ensete ventricosum</name>
    <name type="common">Abyssinian banana</name>
    <name type="synonym">Musa ensete</name>
    <dbReference type="NCBI Taxonomy" id="4639"/>
    <lineage>
        <taxon>Eukaryota</taxon>
        <taxon>Viridiplantae</taxon>
        <taxon>Streptophyta</taxon>
        <taxon>Embryophyta</taxon>
        <taxon>Tracheophyta</taxon>
        <taxon>Spermatophyta</taxon>
        <taxon>Magnoliopsida</taxon>
        <taxon>Liliopsida</taxon>
        <taxon>Zingiberales</taxon>
        <taxon>Musaceae</taxon>
        <taxon>Ensete</taxon>
    </lineage>
</organism>
<dbReference type="GO" id="GO:0005524">
    <property type="term" value="F:ATP binding"/>
    <property type="evidence" value="ECO:0007669"/>
    <property type="project" value="UniProtKB-KW"/>
</dbReference>
<dbReference type="AlphaFoldDB" id="A0A427BBP6"/>
<proteinExistence type="predicted"/>
<protein>
    <submittedName>
        <fullName evidence="3">Uncharacterized protein</fullName>
    </submittedName>
</protein>
<dbReference type="PANTHER" id="PTHR45644:SF56">
    <property type="entry name" value="AAA ATPASE, PUTATIVE (AFU_ORTHOLOGUE AFUA_2G12920)-RELATED"/>
    <property type="match status" value="1"/>
</dbReference>
<keyword evidence="2" id="KW-0067">ATP-binding</keyword>
<dbReference type="InterPro" id="IPR027417">
    <property type="entry name" value="P-loop_NTPase"/>
</dbReference>
<dbReference type="Gene3D" id="3.40.50.300">
    <property type="entry name" value="P-loop containing nucleotide triphosphate hydrolases"/>
    <property type="match status" value="1"/>
</dbReference>
<dbReference type="GO" id="GO:0005741">
    <property type="term" value="C:mitochondrial outer membrane"/>
    <property type="evidence" value="ECO:0007669"/>
    <property type="project" value="TreeGrafter"/>
</dbReference>
<evidence type="ECO:0000256" key="2">
    <source>
        <dbReference type="ARBA" id="ARBA00022840"/>
    </source>
</evidence>
<comment type="caution">
    <text evidence="3">The sequence shown here is derived from an EMBL/GenBank/DDBJ whole genome shotgun (WGS) entry which is preliminary data.</text>
</comment>
<evidence type="ECO:0000256" key="1">
    <source>
        <dbReference type="ARBA" id="ARBA00022741"/>
    </source>
</evidence>
<evidence type="ECO:0000313" key="4">
    <source>
        <dbReference type="Proteomes" id="UP000287651"/>
    </source>
</evidence>
<dbReference type="EMBL" id="AMZH03000045">
    <property type="protein sequence ID" value="RRT85897.1"/>
    <property type="molecule type" value="Genomic_DNA"/>
</dbReference>